<proteinExistence type="predicted"/>
<protein>
    <recommendedName>
        <fullName evidence="3">BTB domain-containing protein</fullName>
    </recommendedName>
</protein>
<evidence type="ECO:0000313" key="2">
    <source>
        <dbReference type="Proteomes" id="UP001470230"/>
    </source>
</evidence>
<name>A0ABR2L4U4_9EUKA</name>
<evidence type="ECO:0000313" key="1">
    <source>
        <dbReference type="EMBL" id="KAK8898380.1"/>
    </source>
</evidence>
<reference evidence="1 2" key="1">
    <citation type="submission" date="2024-04" db="EMBL/GenBank/DDBJ databases">
        <title>Tritrichomonas musculus Genome.</title>
        <authorList>
            <person name="Alves-Ferreira E."/>
            <person name="Grigg M."/>
            <person name="Lorenzi H."/>
            <person name="Galac M."/>
        </authorList>
    </citation>
    <scope>NUCLEOTIDE SEQUENCE [LARGE SCALE GENOMIC DNA]</scope>
    <source>
        <strain evidence="1 2">EAF2021</strain>
    </source>
</reference>
<sequence>MIKSSKIQLLPLNIKNVPIHTYNDDFTFIVNGKEFKTNRLISDLISPKICKIHSNDPTFSQFIIDTHYHGNFSHILNLINFTENIIPENEIPFISEVIEILNNDLISLESFHKSEEIGIDNIFTHIQIHNQNDEFYSKYLNEEINFISSHFSQICQPQHYEDFLKLKKVTFQRIIQNQKLQLKDEDQLLHLINYLYMNDHEYSIFYEDVCFVNVSRESIIEFLTVFDVNDITKMTWNAVSDRLKSDTKSDSDLKERYHSKMKTFSIENEFEGIVSYLYEKSKGKIEKEINIFASGINNDYSLPKTVAMFNDPGKYFVSKPEFGSWICFDFKEHRVSPTGYSIRTSKYSQVNSINPRNWVIEASNDCQSWDIIDEVNNCSYTNGPYYSHTFKVNRQNDIEYQYVRMRQTGPNWYNSSNYNQNNNDTDFNQNYMVIDSFEIYGTYN</sequence>
<dbReference type="Proteomes" id="UP001470230">
    <property type="component" value="Unassembled WGS sequence"/>
</dbReference>
<dbReference type="SUPFAM" id="SSF49785">
    <property type="entry name" value="Galactose-binding domain-like"/>
    <property type="match status" value="1"/>
</dbReference>
<accession>A0ABR2L4U4</accession>
<dbReference type="EMBL" id="JAPFFF010000001">
    <property type="protein sequence ID" value="KAK8898380.1"/>
    <property type="molecule type" value="Genomic_DNA"/>
</dbReference>
<comment type="caution">
    <text evidence="1">The sequence shown here is derived from an EMBL/GenBank/DDBJ whole genome shotgun (WGS) entry which is preliminary data.</text>
</comment>
<dbReference type="InterPro" id="IPR008979">
    <property type="entry name" value="Galactose-bd-like_sf"/>
</dbReference>
<dbReference type="Gene3D" id="2.60.120.260">
    <property type="entry name" value="Galactose-binding domain-like"/>
    <property type="match status" value="1"/>
</dbReference>
<gene>
    <name evidence="1" type="ORF">M9Y10_000665</name>
</gene>
<organism evidence="1 2">
    <name type="scientific">Tritrichomonas musculus</name>
    <dbReference type="NCBI Taxonomy" id="1915356"/>
    <lineage>
        <taxon>Eukaryota</taxon>
        <taxon>Metamonada</taxon>
        <taxon>Parabasalia</taxon>
        <taxon>Tritrichomonadida</taxon>
        <taxon>Tritrichomonadidae</taxon>
        <taxon>Tritrichomonas</taxon>
    </lineage>
</organism>
<keyword evidence="2" id="KW-1185">Reference proteome</keyword>
<evidence type="ECO:0008006" key="3">
    <source>
        <dbReference type="Google" id="ProtNLM"/>
    </source>
</evidence>